<dbReference type="InterPro" id="IPR013760">
    <property type="entry name" value="Topo_IIA-like_dom_sf"/>
</dbReference>
<dbReference type="InterPro" id="IPR036890">
    <property type="entry name" value="HATPase_C_sf"/>
</dbReference>
<accession>A0A1R1WYV0</accession>
<feature type="compositionally biased region" description="Basic residues" evidence="16">
    <location>
        <begin position="1560"/>
        <end position="1572"/>
    </location>
</feature>
<protein>
    <recommendedName>
        <fullName evidence="6 15">DNA topoisomerase 2</fullName>
        <ecNumber evidence="5 15">5.6.2.2</ecNumber>
    </recommendedName>
</protein>
<feature type="compositionally biased region" description="Polar residues" evidence="16">
    <location>
        <begin position="93"/>
        <end position="106"/>
    </location>
</feature>
<comment type="similarity">
    <text evidence="4 15">Belongs to the type II topoisomerase family.</text>
</comment>
<feature type="region of interest" description="Disordered" evidence="16">
    <location>
        <begin position="1535"/>
        <end position="1644"/>
    </location>
</feature>
<dbReference type="InterPro" id="IPR020568">
    <property type="entry name" value="Ribosomal_Su5_D2-typ_SF"/>
</dbReference>
<dbReference type="FunFam" id="3.90.199.10:FF:000002">
    <property type="entry name" value="DNA topoisomerase 2"/>
    <property type="match status" value="1"/>
</dbReference>
<keyword evidence="12 14" id="KW-0238">DNA-binding</keyword>
<dbReference type="InterPro" id="IPR001154">
    <property type="entry name" value="TopoII_euk"/>
</dbReference>
<evidence type="ECO:0000256" key="14">
    <source>
        <dbReference type="PROSITE-ProRule" id="PRU01384"/>
    </source>
</evidence>
<dbReference type="Gene3D" id="3.40.50.670">
    <property type="match status" value="1"/>
</dbReference>
<dbReference type="EMBL" id="LSSN01006030">
    <property type="protein sequence ID" value="OMJ07541.1"/>
    <property type="molecule type" value="Genomic_DNA"/>
</dbReference>
<dbReference type="Gene3D" id="3.30.1490.30">
    <property type="match status" value="1"/>
</dbReference>
<dbReference type="InterPro" id="IPR034157">
    <property type="entry name" value="TOPRIM_TopoII"/>
</dbReference>
<dbReference type="SMART" id="SM00433">
    <property type="entry name" value="TOP2c"/>
    <property type="match status" value="1"/>
</dbReference>
<keyword evidence="11 14" id="KW-0799">Topoisomerase</keyword>
<dbReference type="InterPro" id="IPR018522">
    <property type="entry name" value="TopoIIA_CS"/>
</dbReference>
<comment type="function">
    <text evidence="15">Control of topological states of DNA by transient breakage and subsequent rejoining of DNA strands. Topoisomerase II makes double-strand breaks.</text>
</comment>
<dbReference type="GO" id="GO:0000712">
    <property type="term" value="P:resolution of meiotic recombination intermediates"/>
    <property type="evidence" value="ECO:0007669"/>
    <property type="project" value="TreeGrafter"/>
</dbReference>
<feature type="region of interest" description="Disordered" evidence="16">
    <location>
        <begin position="1261"/>
        <end position="1295"/>
    </location>
</feature>
<organism evidence="19 20">
    <name type="scientific">Smittium culicis</name>
    <dbReference type="NCBI Taxonomy" id="133412"/>
    <lineage>
        <taxon>Eukaryota</taxon>
        <taxon>Fungi</taxon>
        <taxon>Fungi incertae sedis</taxon>
        <taxon>Zoopagomycota</taxon>
        <taxon>Kickxellomycotina</taxon>
        <taxon>Harpellomycetes</taxon>
        <taxon>Harpellales</taxon>
        <taxon>Legeriomycetaceae</taxon>
        <taxon>Smittium</taxon>
    </lineage>
</organism>
<evidence type="ECO:0000259" key="17">
    <source>
        <dbReference type="PROSITE" id="PS50880"/>
    </source>
</evidence>
<dbReference type="GO" id="GO:0046872">
    <property type="term" value="F:metal ion binding"/>
    <property type="evidence" value="ECO:0007669"/>
    <property type="project" value="UniProtKB-KW"/>
</dbReference>
<evidence type="ECO:0000256" key="2">
    <source>
        <dbReference type="ARBA" id="ARBA00001913"/>
    </source>
</evidence>
<dbReference type="PRINTS" id="PR00418">
    <property type="entry name" value="TPI2FAMILY"/>
</dbReference>
<dbReference type="InterPro" id="IPR013758">
    <property type="entry name" value="Topo_IIA_A/C_ab"/>
</dbReference>
<dbReference type="EC" id="5.6.2.2" evidence="5 15"/>
<keyword evidence="13 14" id="KW-0413">Isomerase</keyword>
<feature type="compositionally biased region" description="Low complexity" evidence="16">
    <location>
        <begin position="1440"/>
        <end position="1454"/>
    </location>
</feature>
<feature type="domain" description="Topo IIA-type catalytic" evidence="18">
    <location>
        <begin position="886"/>
        <end position="1351"/>
    </location>
</feature>
<feature type="region of interest" description="Disordered" evidence="16">
    <location>
        <begin position="147"/>
        <end position="203"/>
    </location>
</feature>
<dbReference type="FunFam" id="3.30.1360.40:FF:000003">
    <property type="entry name" value="DNA topoisomerase 2"/>
    <property type="match status" value="1"/>
</dbReference>
<dbReference type="Pfam" id="PF00521">
    <property type="entry name" value="DNA_topoisoIV"/>
    <property type="match status" value="1"/>
</dbReference>
<dbReference type="SMART" id="SM00434">
    <property type="entry name" value="TOP4c"/>
    <property type="match status" value="1"/>
</dbReference>
<dbReference type="CDD" id="cd00187">
    <property type="entry name" value="TOP4c"/>
    <property type="match status" value="1"/>
</dbReference>
<dbReference type="InterPro" id="IPR003594">
    <property type="entry name" value="HATPase_dom"/>
</dbReference>
<evidence type="ECO:0000256" key="6">
    <source>
        <dbReference type="ARBA" id="ARBA00019635"/>
    </source>
</evidence>
<dbReference type="SUPFAM" id="SSF56719">
    <property type="entry name" value="Type II DNA topoisomerase"/>
    <property type="match status" value="1"/>
</dbReference>
<dbReference type="PANTHER" id="PTHR10169">
    <property type="entry name" value="DNA TOPOISOMERASE/GYRASE"/>
    <property type="match status" value="1"/>
</dbReference>
<proteinExistence type="inferred from homology"/>
<evidence type="ECO:0000256" key="16">
    <source>
        <dbReference type="SAM" id="MobiDB-lite"/>
    </source>
</evidence>
<dbReference type="CDD" id="cd03481">
    <property type="entry name" value="TopoIIA_Trans_ScTopoIIA"/>
    <property type="match status" value="1"/>
</dbReference>
<dbReference type="GO" id="GO:0000819">
    <property type="term" value="P:sister chromatid segregation"/>
    <property type="evidence" value="ECO:0007669"/>
    <property type="project" value="TreeGrafter"/>
</dbReference>
<dbReference type="Pfam" id="PF00204">
    <property type="entry name" value="DNA_gyraseB"/>
    <property type="match status" value="1"/>
</dbReference>
<evidence type="ECO:0000256" key="5">
    <source>
        <dbReference type="ARBA" id="ARBA00012895"/>
    </source>
</evidence>
<dbReference type="InterPro" id="IPR002205">
    <property type="entry name" value="Topo_IIA_dom_A"/>
</dbReference>
<name>A0A1R1WYV0_9FUNG</name>
<comment type="cofactor">
    <cofactor evidence="2">
        <name>Ca(2+)</name>
        <dbReference type="ChEBI" id="CHEBI:29108"/>
    </cofactor>
</comment>
<feature type="compositionally biased region" description="Polar residues" evidence="16">
    <location>
        <begin position="1472"/>
        <end position="1483"/>
    </location>
</feature>
<evidence type="ECO:0000256" key="7">
    <source>
        <dbReference type="ARBA" id="ARBA00022723"/>
    </source>
</evidence>
<dbReference type="Gene3D" id="3.30.1360.40">
    <property type="match status" value="1"/>
</dbReference>
<evidence type="ECO:0000256" key="13">
    <source>
        <dbReference type="ARBA" id="ARBA00023235"/>
    </source>
</evidence>
<dbReference type="Gene3D" id="3.90.199.10">
    <property type="entry name" value="Topoisomerase II, domain 5"/>
    <property type="match status" value="1"/>
</dbReference>
<evidence type="ECO:0000256" key="4">
    <source>
        <dbReference type="ARBA" id="ARBA00011080"/>
    </source>
</evidence>
<evidence type="ECO:0000313" key="19">
    <source>
        <dbReference type="EMBL" id="OMJ07541.1"/>
    </source>
</evidence>
<evidence type="ECO:0000256" key="15">
    <source>
        <dbReference type="RuleBase" id="RU362094"/>
    </source>
</evidence>
<feature type="compositionally biased region" description="Acidic residues" evidence="16">
    <location>
        <begin position="1631"/>
        <end position="1644"/>
    </location>
</feature>
<dbReference type="InterPro" id="IPR050634">
    <property type="entry name" value="DNA_Topoisomerase_II"/>
</dbReference>
<evidence type="ECO:0000256" key="8">
    <source>
        <dbReference type="ARBA" id="ARBA00022741"/>
    </source>
</evidence>
<comment type="catalytic activity">
    <reaction evidence="1 14 15">
        <text>ATP-dependent breakage, passage and rejoining of double-stranded DNA.</text>
        <dbReference type="EC" id="5.6.2.2"/>
    </reaction>
</comment>
<comment type="subunit">
    <text evidence="15">Homodimer.</text>
</comment>
<feature type="compositionally biased region" description="Low complexity" evidence="16">
    <location>
        <begin position="1580"/>
        <end position="1591"/>
    </location>
</feature>
<comment type="cofactor">
    <cofactor evidence="3">
        <name>Mg(2+)</name>
        <dbReference type="ChEBI" id="CHEBI:18420"/>
    </cofactor>
</comment>
<dbReference type="GO" id="GO:0005634">
    <property type="term" value="C:nucleus"/>
    <property type="evidence" value="ECO:0007669"/>
    <property type="project" value="TreeGrafter"/>
</dbReference>
<dbReference type="InterPro" id="IPR013759">
    <property type="entry name" value="Topo_IIA_B_C"/>
</dbReference>
<dbReference type="CDD" id="cd03365">
    <property type="entry name" value="TOPRIM_TopoIIA"/>
    <property type="match status" value="1"/>
</dbReference>
<evidence type="ECO:0000256" key="10">
    <source>
        <dbReference type="ARBA" id="ARBA00022842"/>
    </source>
</evidence>
<dbReference type="InterPro" id="IPR013506">
    <property type="entry name" value="Topo_IIA_bsu_dom2"/>
</dbReference>
<dbReference type="SUPFAM" id="SSF54211">
    <property type="entry name" value="Ribosomal protein S5 domain 2-like"/>
    <property type="match status" value="1"/>
</dbReference>
<evidence type="ECO:0000256" key="11">
    <source>
        <dbReference type="ARBA" id="ARBA00023029"/>
    </source>
</evidence>
<dbReference type="Pfam" id="PF16898">
    <property type="entry name" value="TOPRIM_C"/>
    <property type="match status" value="1"/>
</dbReference>
<comment type="caution">
    <text evidence="19">The sequence shown here is derived from an EMBL/GenBank/DDBJ whole genome shotgun (WGS) entry which is preliminary data.</text>
</comment>
<dbReference type="PANTHER" id="PTHR10169:SF38">
    <property type="entry name" value="DNA TOPOISOMERASE 2"/>
    <property type="match status" value="1"/>
</dbReference>
<feature type="compositionally biased region" description="Low complexity" evidence="16">
    <location>
        <begin position="165"/>
        <end position="187"/>
    </location>
</feature>
<dbReference type="Gene3D" id="3.30.230.10">
    <property type="match status" value="1"/>
</dbReference>
<dbReference type="PROSITE" id="PS52040">
    <property type="entry name" value="TOPO_IIA"/>
    <property type="match status" value="1"/>
</dbReference>
<feature type="region of interest" description="Disordered" evidence="16">
    <location>
        <begin position="22"/>
        <end position="43"/>
    </location>
</feature>
<dbReference type="InterPro" id="IPR006171">
    <property type="entry name" value="TOPRIM_dom"/>
</dbReference>
<dbReference type="SUPFAM" id="SSF55874">
    <property type="entry name" value="ATPase domain of HSP90 chaperone/DNA topoisomerase II/histidine kinase"/>
    <property type="match status" value="1"/>
</dbReference>
<feature type="region of interest" description="Disordered" evidence="16">
    <location>
        <begin position="1409"/>
        <end position="1493"/>
    </location>
</feature>
<keyword evidence="10" id="KW-0460">Magnesium</keyword>
<sequence length="1644" mass="185208">MVEGGSAIIQTFLRAHAERTTTNTNADGEHHADSASSSDNVDGGGVLRAPGGCISGIVDRLHAYAGLGFKRTVIGPAHVYFEMSGLPTKRQKNQPFAQHAQGSNRTARPVYYDDEEEEDKYKLKSNNPLFSKVEILKEDYSFSKSKAPKKRLANYSGDESDDYDPSPVKKAATASKPKSSSSKASSSNLALDAPPSKKSSNGKAIEDIYQKKSQLEHILLRPDTYIGSVEPVEEQMWTYNSTTERMEKNLIKYTPGLYKIVDEIIVNAADNKIRDPKMDTIKININKETGEISVYNNGKGIPIQIHKDEKCYVPELIFGHLLTSSNYNDNEKKVTGGRNGYGAKLCNIFSTRFEIETADLEQAKKYKQVFKNNMSEIGKPSLTKFSQKSEYTMVTFIPDFNKFNMSHLDDGIVQLLTRRVYDLAGCVPGVKVFLNGERIKIKSFKDYIDLYVQPSKVEPTNPDDVKPVFNKAEVIYQRISDRWEVGFAITDGQFQSVSFVNSVNTVKGGTHVTYVTDQIVSKVIALLKKKNKGSTVKPYQVKSHIWIFVNCLIENPSFDSQTKETLTLRASSFGSKCDIDDDFIKKVMKTELSSLVMNFVKYKEMQGLKKTDGTKSSRITGIVKLEDANQAGTKRSKDCTLILTEGDSAKTLAISGLSVIGRDYFGVFPLKGKLLNVRDASTSQVTNNAEISQIKQILGLKTNTNYLSADSLRYGHLMVMADQDVDGSHIKGLIINFLDTHFPSLIRMPGFLLDFITPVVKATRRNESISFYSEPEYLEWLNTVPNGGKDYTIKYYKGLGTSSSKEAKQYFGNLEHHRKTFLPASEDERKLIDLAFNKARADDRKEWLNSYVPGTYLDNTKPEIPVGDFINKELVLYSIADTARSIPSVVDGFKPTQRKIIYGCFKRNLKGEIKVAALAGYISEQTAYHHGEQSLTQSIIAMAYDFVGSNNLNLLEPKGQFGSRLQGGKDSASARYIFTTLAKLSRTIFNPDDSSLLEYTEDDGKKVEPNWYIPIVPMILINGSEGIGTGWSTNIPNYNPYDIVDNLRRLMKGENPVAMTPWYRGFKGKIEYSTPNRYKVTGIIEEIDDNTLRITELPVKTWTQSYKESLELWRTGTDKVQPIIKDFKEYHTDTKVDFYLTLTDKQMNDARKEGFEARFKLIGSISTSNMVCFDREGRIKKYDSPEAIITEFYPLRLRYYQLRKDALIAQLSEEWERLNNRARFVLEIIQKKLVVQNRKRNDIVEELFNRGYKPFPKAAKKAVVSSDDPSNKSFGNEDESSDESENESNANNAQKNKLGVSASDYDYLLSMPIWNLTYEKFEKLNKERDDCQARLDSLLAKSPKDLWSSDLDEFIANWELKLKFHKDLEMDELKARDKHDKKYNIKGRKTKRVTADTKLKSKIKTELSDDDFSVSKKPKPSIKLSDDDFSPIKKPAGRASSSNPKPRSSNSKQSTLNSFVKKESDDDEEYNIPSTSTVKNENIISDDEDYSKPLSLSDRLNMIRNKKESANKNTVSASLSPVIDINSSKVEIDISPDIVPKKTTRAPAAKKLAQSAATKKAPRKPAAPRKKITQIEGSDSDSYSNKNSKSIKLSDDDDDEVSPVDEPVAPRNPRTKRTAATKVSKYKLESDSESENASEFELSE</sequence>
<dbReference type="InterPro" id="IPR013757">
    <property type="entry name" value="Topo_IIA_A_a_sf"/>
</dbReference>
<dbReference type="GO" id="GO:0006265">
    <property type="term" value="P:DNA topological change"/>
    <property type="evidence" value="ECO:0007669"/>
    <property type="project" value="UniProtKB-UniRule"/>
</dbReference>
<dbReference type="FunFam" id="3.30.230.10:FF:000008">
    <property type="entry name" value="DNA topoisomerase 2"/>
    <property type="match status" value="1"/>
</dbReference>
<evidence type="ECO:0000256" key="1">
    <source>
        <dbReference type="ARBA" id="ARBA00000185"/>
    </source>
</evidence>
<keyword evidence="8 15" id="KW-0547">Nucleotide-binding</keyword>
<feature type="region of interest" description="Disordered" evidence="16">
    <location>
        <begin position="91"/>
        <end position="114"/>
    </location>
</feature>
<dbReference type="GO" id="GO:0005524">
    <property type="term" value="F:ATP binding"/>
    <property type="evidence" value="ECO:0007669"/>
    <property type="project" value="UniProtKB-UniRule"/>
</dbReference>
<evidence type="ECO:0000256" key="12">
    <source>
        <dbReference type="ARBA" id="ARBA00023125"/>
    </source>
</evidence>
<feature type="compositionally biased region" description="Acidic residues" evidence="16">
    <location>
        <begin position="1276"/>
        <end position="1286"/>
    </location>
</feature>
<evidence type="ECO:0000259" key="18">
    <source>
        <dbReference type="PROSITE" id="PS52040"/>
    </source>
</evidence>
<evidence type="ECO:0000256" key="9">
    <source>
        <dbReference type="ARBA" id="ARBA00022840"/>
    </source>
</evidence>
<feature type="domain" description="Toprim" evidence="17">
    <location>
        <begin position="639"/>
        <end position="753"/>
    </location>
</feature>
<dbReference type="InterPro" id="IPR014721">
    <property type="entry name" value="Ribsml_uS5_D2-typ_fold_subgr"/>
</dbReference>
<dbReference type="OrthoDB" id="276498at2759"/>
<feature type="active site" description="O-(5'-phospho-DNA)-tyrosine intermediate" evidence="14">
    <location>
        <position position="976"/>
    </location>
</feature>
<dbReference type="Proteomes" id="UP000187283">
    <property type="component" value="Unassembled WGS sequence"/>
</dbReference>
<evidence type="ECO:0000256" key="3">
    <source>
        <dbReference type="ARBA" id="ARBA00001946"/>
    </source>
</evidence>
<dbReference type="STRING" id="133412.A0A1R1WYV0"/>
<dbReference type="GO" id="GO:0003918">
    <property type="term" value="F:DNA topoisomerase type II (double strand cut, ATP-hydrolyzing) activity"/>
    <property type="evidence" value="ECO:0007669"/>
    <property type="project" value="UniProtKB-UniRule"/>
</dbReference>
<dbReference type="InterPro" id="IPR001241">
    <property type="entry name" value="Topo_IIA"/>
</dbReference>
<dbReference type="PROSITE" id="PS00177">
    <property type="entry name" value="TOPOISOMERASE_II"/>
    <property type="match status" value="1"/>
</dbReference>
<keyword evidence="9 15" id="KW-0067">ATP-binding</keyword>
<dbReference type="PRINTS" id="PR01158">
    <property type="entry name" value="TOPISMRASEII"/>
</dbReference>
<dbReference type="PROSITE" id="PS50880">
    <property type="entry name" value="TOPRIM"/>
    <property type="match status" value="1"/>
</dbReference>
<feature type="compositionally biased region" description="Low complexity" evidence="16">
    <location>
        <begin position="1545"/>
        <end position="1559"/>
    </location>
</feature>
<dbReference type="CDD" id="cd16930">
    <property type="entry name" value="HATPase_TopII-like"/>
    <property type="match status" value="1"/>
</dbReference>
<dbReference type="Pfam" id="PF02518">
    <property type="entry name" value="HATPase_c"/>
    <property type="match status" value="1"/>
</dbReference>
<reference evidence="19 20" key="1">
    <citation type="submission" date="2017-01" db="EMBL/GenBank/DDBJ databases">
        <authorList>
            <person name="Mah S.A."/>
            <person name="Swanson W.J."/>
            <person name="Moy G.W."/>
            <person name="Vacquier V.D."/>
        </authorList>
    </citation>
    <scope>NUCLEOTIDE SEQUENCE [LARGE SCALE GENOMIC DNA]</scope>
    <source>
        <strain evidence="19 20">GSMNP</strain>
    </source>
</reference>
<evidence type="ECO:0000313" key="20">
    <source>
        <dbReference type="Proteomes" id="UP000187283"/>
    </source>
</evidence>
<dbReference type="InterPro" id="IPR031660">
    <property type="entry name" value="TOPRIM_C"/>
</dbReference>
<dbReference type="GO" id="GO:0003677">
    <property type="term" value="F:DNA binding"/>
    <property type="evidence" value="ECO:0007669"/>
    <property type="project" value="UniProtKB-UniRule"/>
</dbReference>
<dbReference type="Gene3D" id="1.10.268.10">
    <property type="entry name" value="Topoisomerase, domain 3"/>
    <property type="match status" value="1"/>
</dbReference>
<dbReference type="FunFam" id="3.40.50.670:FF:000001">
    <property type="entry name" value="DNA topoisomerase 2"/>
    <property type="match status" value="2"/>
</dbReference>
<dbReference type="FunFam" id="3.30.565.10:FF:000004">
    <property type="entry name" value="DNA topoisomerase 2"/>
    <property type="match status" value="1"/>
</dbReference>
<keyword evidence="7" id="KW-0479">Metal-binding</keyword>
<dbReference type="Pfam" id="PF01751">
    <property type="entry name" value="Toprim"/>
    <property type="match status" value="1"/>
</dbReference>
<dbReference type="Gene3D" id="3.30.565.10">
    <property type="entry name" value="Histidine kinase-like ATPase, C-terminal domain"/>
    <property type="match status" value="1"/>
</dbReference>
<gene>
    <name evidence="19" type="ORF">AYI70_g12112</name>
</gene>
<keyword evidence="20" id="KW-1185">Reference proteome</keyword>